<dbReference type="OrthoDB" id="8404176at2"/>
<reference evidence="2" key="1">
    <citation type="submission" date="2016-06" db="EMBL/GenBank/DDBJ databases">
        <title>NZP2037 Pacbio-Illumina hybrid assembly.</title>
        <authorList>
            <person name="Ramsay J.P."/>
        </authorList>
    </citation>
    <scope>NUCLEOTIDE SEQUENCE [LARGE SCALE GENOMIC DNA]</scope>
    <source>
        <strain evidence="2">R7ANS::ICEMlSym2042</strain>
    </source>
</reference>
<proteinExistence type="predicted"/>
<protein>
    <submittedName>
        <fullName evidence="1">Uncharacterized protein</fullName>
    </submittedName>
</protein>
<dbReference type="AlphaFoldDB" id="A0A1A5HVD8"/>
<organism evidence="1 2">
    <name type="scientific">Rhizobium loti</name>
    <name type="common">Mesorhizobium loti</name>
    <dbReference type="NCBI Taxonomy" id="381"/>
    <lineage>
        <taxon>Bacteria</taxon>
        <taxon>Pseudomonadati</taxon>
        <taxon>Pseudomonadota</taxon>
        <taxon>Alphaproteobacteria</taxon>
        <taxon>Hyphomicrobiales</taxon>
        <taxon>Phyllobacteriaceae</taxon>
        <taxon>Mesorhizobium</taxon>
    </lineage>
</organism>
<dbReference type="RefSeq" id="WP_032929642.1">
    <property type="nucleotide sequence ID" value="NZ_LZTH01000045.1"/>
</dbReference>
<accession>A0A1A5HVD8</accession>
<gene>
    <name evidence="1" type="ORF">BAE39_12390</name>
</gene>
<dbReference type="GeneID" id="66684841"/>
<evidence type="ECO:0000313" key="1">
    <source>
        <dbReference type="EMBL" id="OBP76869.1"/>
    </source>
</evidence>
<dbReference type="Proteomes" id="UP000093748">
    <property type="component" value="Unassembled WGS sequence"/>
</dbReference>
<dbReference type="EMBL" id="LZTJ01000012">
    <property type="protein sequence ID" value="OBP76869.1"/>
    <property type="molecule type" value="Genomic_DNA"/>
</dbReference>
<evidence type="ECO:0000313" key="2">
    <source>
        <dbReference type="Proteomes" id="UP000093748"/>
    </source>
</evidence>
<sequence length="211" mass="23651">MHDLVAKNDFDRLPEKYRDRARAIKARVAEIDGLMLPCQPQDVRAAVVRMAGQFRDQPDIDHADMAGEFLAACRDLPPWAVSEAASDFLAGRVDNHTGQFMPTCAEFAKRARAIMMPFLSERAALRTEASKLIERAADDHKRHLIEMERQDPAVRKRVASLAEAVTAGAPKGQVLPHLGLNEVEQRRLDALKRPRPEISKLEQTKIVKGRS</sequence>
<name>A0A1A5HVD8_RHILI</name>
<comment type="caution">
    <text evidence="1">The sequence shown here is derived from an EMBL/GenBank/DDBJ whole genome shotgun (WGS) entry which is preliminary data.</text>
</comment>